<feature type="chain" id="PRO_5040950173" evidence="3">
    <location>
        <begin position="20"/>
        <end position="315"/>
    </location>
</feature>
<dbReference type="EMBL" id="BRYA01000299">
    <property type="protein sequence ID" value="GMI46458.1"/>
    <property type="molecule type" value="Genomic_DNA"/>
</dbReference>
<evidence type="ECO:0000256" key="3">
    <source>
        <dbReference type="SAM" id="SignalP"/>
    </source>
</evidence>
<gene>
    <name evidence="4" type="ORF">TrCOL_g6856</name>
</gene>
<dbReference type="InterPro" id="IPR036291">
    <property type="entry name" value="NAD(P)-bd_dom_sf"/>
</dbReference>
<evidence type="ECO:0000313" key="5">
    <source>
        <dbReference type="Proteomes" id="UP001165065"/>
    </source>
</evidence>
<comment type="similarity">
    <text evidence="1">Belongs to the short-chain dehydrogenases/reductases (SDR) family.</text>
</comment>
<dbReference type="Gene3D" id="3.40.50.720">
    <property type="entry name" value="NAD(P)-binding Rossmann-like Domain"/>
    <property type="match status" value="1"/>
</dbReference>
<reference evidence="5" key="1">
    <citation type="journal article" date="2023" name="Commun. Biol.">
        <title>Genome analysis of Parmales, the sister group of diatoms, reveals the evolutionary specialization of diatoms from phago-mixotrophs to photoautotrophs.</title>
        <authorList>
            <person name="Ban H."/>
            <person name="Sato S."/>
            <person name="Yoshikawa S."/>
            <person name="Yamada K."/>
            <person name="Nakamura Y."/>
            <person name="Ichinomiya M."/>
            <person name="Sato N."/>
            <person name="Blanc-Mathieu R."/>
            <person name="Endo H."/>
            <person name="Kuwata A."/>
            <person name="Ogata H."/>
        </authorList>
    </citation>
    <scope>NUCLEOTIDE SEQUENCE [LARGE SCALE GENOMIC DNA]</scope>
</reference>
<dbReference type="OrthoDB" id="191139at2759"/>
<dbReference type="SUPFAM" id="SSF51735">
    <property type="entry name" value="NAD(P)-binding Rossmann-fold domains"/>
    <property type="match status" value="1"/>
</dbReference>
<name>A0A9W7GLZ9_9STRA</name>
<dbReference type="AlphaFoldDB" id="A0A9W7GLZ9"/>
<accession>A0A9W7GLZ9</accession>
<protein>
    <submittedName>
        <fullName evidence="4">Uncharacterized protein</fullName>
    </submittedName>
</protein>
<evidence type="ECO:0000313" key="4">
    <source>
        <dbReference type="EMBL" id="GMI46458.1"/>
    </source>
</evidence>
<dbReference type="Pfam" id="PF00106">
    <property type="entry name" value="adh_short"/>
    <property type="match status" value="1"/>
</dbReference>
<keyword evidence="3" id="KW-0732">Signal</keyword>
<keyword evidence="5" id="KW-1185">Reference proteome</keyword>
<dbReference type="InterPro" id="IPR002347">
    <property type="entry name" value="SDR_fam"/>
</dbReference>
<dbReference type="PRINTS" id="PR00081">
    <property type="entry name" value="GDHRDH"/>
</dbReference>
<dbReference type="PANTHER" id="PTHR24320">
    <property type="entry name" value="RETINOL DEHYDROGENASE"/>
    <property type="match status" value="1"/>
</dbReference>
<feature type="signal peptide" evidence="3">
    <location>
        <begin position="1"/>
        <end position="19"/>
    </location>
</feature>
<evidence type="ECO:0000256" key="2">
    <source>
        <dbReference type="ARBA" id="ARBA00023002"/>
    </source>
</evidence>
<comment type="caution">
    <text evidence="4">The sequence shown here is derived from an EMBL/GenBank/DDBJ whole genome shotgun (WGS) entry which is preliminary data.</text>
</comment>
<keyword evidence="2" id="KW-0560">Oxidoreductase</keyword>
<dbReference type="GO" id="GO:0016491">
    <property type="term" value="F:oxidoreductase activity"/>
    <property type="evidence" value="ECO:0007669"/>
    <property type="project" value="UniProtKB-KW"/>
</dbReference>
<dbReference type="PANTHER" id="PTHR24320:SF152">
    <property type="entry name" value="SHORT-CHAIN DEHYDROGENASE_REDUCTASE FAMILY PROTEIN"/>
    <property type="match status" value="1"/>
</dbReference>
<organism evidence="4 5">
    <name type="scientific">Triparma columacea</name>
    <dbReference type="NCBI Taxonomy" id="722753"/>
    <lineage>
        <taxon>Eukaryota</taxon>
        <taxon>Sar</taxon>
        <taxon>Stramenopiles</taxon>
        <taxon>Ochrophyta</taxon>
        <taxon>Bolidophyceae</taxon>
        <taxon>Parmales</taxon>
        <taxon>Triparmaceae</taxon>
        <taxon>Triparma</taxon>
    </lineage>
</organism>
<proteinExistence type="inferred from homology"/>
<dbReference type="Proteomes" id="UP001165065">
    <property type="component" value="Unassembled WGS sequence"/>
</dbReference>
<sequence>MTTRAVVGFLALQPFVVLAASKVYREKHRPQLPLSRFLDLHNKSVLVTGASSGIGKATLLELKKLGATVVTGGRHGGDFHLDLSDMKSVERFTRAVKEKEGVPDLILSCAAEIYCGDPEGANPDLSADGYDATFATNALGLQALLRGFEGEDKQPEKVVIVASKLERQGIVDPEVIRETRGRRMNRREGNFEAVKNYADSKLCNQLLATTLAERWKNTKVFSVSPGMVDTGLWRNFPPWFQTITKPVRAVALRTPEDAALGVIFALAAEDMEGVESGSFLVDGKVEDCSAAGRDKEKGRRLWDVCEELIGDALER</sequence>
<evidence type="ECO:0000256" key="1">
    <source>
        <dbReference type="ARBA" id="ARBA00006484"/>
    </source>
</evidence>